<accession>Q0V373</accession>
<dbReference type="VEuPathDB" id="FungiDB:JI435_434000"/>
<dbReference type="EMBL" id="CH445326">
    <property type="protein sequence ID" value="EAT91190.1"/>
    <property type="molecule type" value="Genomic_DNA"/>
</dbReference>
<dbReference type="Proteomes" id="UP000001055">
    <property type="component" value="Unassembled WGS sequence"/>
</dbReference>
<evidence type="ECO:0000313" key="3">
    <source>
        <dbReference type="Proteomes" id="UP000001055"/>
    </source>
</evidence>
<dbReference type="KEGG" id="pno:SNOG_01541"/>
<feature type="region of interest" description="Disordered" evidence="1">
    <location>
        <begin position="104"/>
        <end position="147"/>
    </location>
</feature>
<sequence length="309" mass="33998">MSAINAIGASLAVLAKSLHVNDVSSLPTSARTVSLGLLVVQDDQTLVRVVSIDARLNSQASVQPAQKEGTMHETVGAQMRNNSDNSDTTMLFRSDLGTAARSLNYTVQPDQTYKNHSSRPSEETTGMQSELQVQTSEQPPNSTDASERIATTSLNCDILSPLPHALDGEFLDLNFPSQEGLYIDLELQHSNSVSSNSDGRCHCCLSLMQSLNRRRQEDYTDRDPLRTIQSLNGAAEQFLMCDVGHGKLWYLILLALYQDADDNLRLPEEIQEMAGTHSRRDSHSGTKSSLNGTHPNRRNVLLKTFVLLS</sequence>
<dbReference type="InParanoid" id="Q0V373"/>
<feature type="compositionally biased region" description="Polar residues" evidence="1">
    <location>
        <begin position="104"/>
        <end position="115"/>
    </location>
</feature>
<feature type="compositionally biased region" description="Polar residues" evidence="1">
    <location>
        <begin position="123"/>
        <end position="147"/>
    </location>
</feature>
<name>Q0V373_PHANO</name>
<proteinExistence type="predicted"/>
<gene>
    <name evidence="2" type="ORF">SNOG_01541</name>
</gene>
<dbReference type="GeneID" id="5969024"/>
<dbReference type="AlphaFoldDB" id="Q0V373"/>
<feature type="region of interest" description="Disordered" evidence="1">
    <location>
        <begin position="274"/>
        <end position="295"/>
    </location>
</feature>
<evidence type="ECO:0000313" key="2">
    <source>
        <dbReference type="EMBL" id="EAT91190.1"/>
    </source>
</evidence>
<reference evidence="3" key="1">
    <citation type="journal article" date="2007" name="Plant Cell">
        <title>Dothideomycete-plant interactions illuminated by genome sequencing and EST analysis of the wheat pathogen Stagonospora nodorum.</title>
        <authorList>
            <person name="Hane J.K."/>
            <person name="Lowe R.G."/>
            <person name="Solomon P.S."/>
            <person name="Tan K.C."/>
            <person name="Schoch C.L."/>
            <person name="Spatafora J.W."/>
            <person name="Crous P.W."/>
            <person name="Kodira C."/>
            <person name="Birren B.W."/>
            <person name="Galagan J.E."/>
            <person name="Torriani S.F."/>
            <person name="McDonald B.A."/>
            <person name="Oliver R.P."/>
        </authorList>
    </citation>
    <scope>NUCLEOTIDE SEQUENCE [LARGE SCALE GENOMIC DNA]</scope>
    <source>
        <strain evidence="3">SN15 / ATCC MYA-4574 / FGSC 10173</strain>
    </source>
</reference>
<dbReference type="HOGENOM" id="CLU_964888_0_0_1"/>
<feature type="compositionally biased region" description="Polar residues" evidence="1">
    <location>
        <begin position="285"/>
        <end position="294"/>
    </location>
</feature>
<organism evidence="2 3">
    <name type="scientific">Phaeosphaeria nodorum (strain SN15 / ATCC MYA-4574 / FGSC 10173)</name>
    <name type="common">Glume blotch fungus</name>
    <name type="synonym">Parastagonospora nodorum</name>
    <dbReference type="NCBI Taxonomy" id="321614"/>
    <lineage>
        <taxon>Eukaryota</taxon>
        <taxon>Fungi</taxon>
        <taxon>Dikarya</taxon>
        <taxon>Ascomycota</taxon>
        <taxon>Pezizomycotina</taxon>
        <taxon>Dothideomycetes</taxon>
        <taxon>Pleosporomycetidae</taxon>
        <taxon>Pleosporales</taxon>
        <taxon>Pleosporineae</taxon>
        <taxon>Phaeosphaeriaceae</taxon>
        <taxon>Parastagonospora</taxon>
    </lineage>
</organism>
<dbReference type="RefSeq" id="XP_001792179.1">
    <property type="nucleotide sequence ID" value="XM_001792127.1"/>
</dbReference>
<protein>
    <submittedName>
        <fullName evidence="2">Uncharacterized protein</fullName>
    </submittedName>
</protein>
<evidence type="ECO:0000256" key="1">
    <source>
        <dbReference type="SAM" id="MobiDB-lite"/>
    </source>
</evidence>